<dbReference type="Proteomes" id="UP000216033">
    <property type="component" value="Unassembled WGS sequence"/>
</dbReference>
<dbReference type="AlphaFoldDB" id="A0A270B2D3"/>
<protein>
    <recommendedName>
        <fullName evidence="4">Methyl-accepting chemotaxis protein</fullName>
    </recommendedName>
</protein>
<feature type="compositionally biased region" description="Low complexity" evidence="1">
    <location>
        <begin position="56"/>
        <end position="65"/>
    </location>
</feature>
<organism evidence="2 3">
    <name type="scientific">Acetobacter syzygii</name>
    <dbReference type="NCBI Taxonomy" id="146476"/>
    <lineage>
        <taxon>Bacteria</taxon>
        <taxon>Pseudomonadati</taxon>
        <taxon>Pseudomonadota</taxon>
        <taxon>Alphaproteobacteria</taxon>
        <taxon>Acetobacterales</taxon>
        <taxon>Acetobacteraceae</taxon>
        <taxon>Acetobacter</taxon>
    </lineage>
</organism>
<keyword evidence="3" id="KW-1185">Reference proteome</keyword>
<evidence type="ECO:0000256" key="1">
    <source>
        <dbReference type="SAM" id="MobiDB-lite"/>
    </source>
</evidence>
<feature type="region of interest" description="Disordered" evidence="1">
    <location>
        <begin position="32"/>
        <end position="88"/>
    </location>
</feature>
<accession>A0A270B2D3</accession>
<name>A0A270B2D3_9PROT</name>
<reference evidence="2 3" key="1">
    <citation type="submission" date="2017-04" db="EMBL/GenBank/DDBJ databases">
        <title>Kefir bacterial isolates.</title>
        <authorList>
            <person name="Kim Y."/>
            <person name="Blasche S."/>
            <person name="Patil K.R."/>
        </authorList>
    </citation>
    <scope>NUCLEOTIDE SEQUENCE [LARGE SCALE GENOMIC DNA]</scope>
    <source>
        <strain evidence="2 3">KR-2</strain>
    </source>
</reference>
<evidence type="ECO:0000313" key="2">
    <source>
        <dbReference type="EMBL" id="PAL19182.1"/>
    </source>
</evidence>
<evidence type="ECO:0008006" key="4">
    <source>
        <dbReference type="Google" id="ProtNLM"/>
    </source>
</evidence>
<evidence type="ECO:0000313" key="3">
    <source>
        <dbReference type="Proteomes" id="UP000216033"/>
    </source>
</evidence>
<feature type="compositionally biased region" description="Low complexity" evidence="1">
    <location>
        <begin position="32"/>
        <end position="48"/>
    </location>
</feature>
<gene>
    <name evidence="2" type="ORF">B9K05_13975</name>
</gene>
<dbReference type="EMBL" id="NDFP01000076">
    <property type="protein sequence ID" value="PAL19182.1"/>
    <property type="molecule type" value="Genomic_DNA"/>
</dbReference>
<comment type="caution">
    <text evidence="2">The sequence shown here is derived from an EMBL/GenBank/DDBJ whole genome shotgun (WGS) entry which is preliminary data.</text>
</comment>
<feature type="non-terminal residue" evidence="2">
    <location>
        <position position="1"/>
    </location>
</feature>
<proteinExistence type="predicted"/>
<sequence>MVEETTAASHNLTAETRTLAATLSRFKMDLGGARAGRASRPALSAPRAPVRPRPASPARVAAPVAPAAPTPPTLSIPTSSSDAGWEEF</sequence>